<evidence type="ECO:0000313" key="1">
    <source>
        <dbReference type="EMBL" id="QHT73825.1"/>
    </source>
</evidence>
<protein>
    <submittedName>
        <fullName evidence="1">Uncharacterized protein</fullName>
    </submittedName>
</protein>
<accession>A0A6C0H0Z8</accession>
<reference evidence="1" key="1">
    <citation type="journal article" date="2020" name="Nature">
        <title>Giant virus diversity and host interactions through global metagenomics.</title>
        <authorList>
            <person name="Schulz F."/>
            <person name="Roux S."/>
            <person name="Paez-Espino D."/>
            <person name="Jungbluth S."/>
            <person name="Walsh D.A."/>
            <person name="Denef V.J."/>
            <person name="McMahon K.D."/>
            <person name="Konstantinidis K.T."/>
            <person name="Eloe-Fadrosh E.A."/>
            <person name="Kyrpides N.C."/>
            <person name="Woyke T."/>
        </authorList>
    </citation>
    <scope>NUCLEOTIDE SEQUENCE</scope>
    <source>
        <strain evidence="1">GVMAG-M-3300023179-4</strain>
    </source>
</reference>
<dbReference type="AlphaFoldDB" id="A0A6C0H0Z8"/>
<dbReference type="EMBL" id="MN739832">
    <property type="protein sequence ID" value="QHT73825.1"/>
    <property type="molecule type" value="Genomic_DNA"/>
</dbReference>
<proteinExistence type="predicted"/>
<organism evidence="1">
    <name type="scientific">viral metagenome</name>
    <dbReference type="NCBI Taxonomy" id="1070528"/>
    <lineage>
        <taxon>unclassified sequences</taxon>
        <taxon>metagenomes</taxon>
        <taxon>organismal metagenomes</taxon>
    </lineage>
</organism>
<name>A0A6C0H0Z8_9ZZZZ</name>
<sequence>MPKTPFINIWNPICKKYQYLRILNIFTYSDTCKLYKNDSRIYTVVMNENNQCKCACEGKGNKYLVVTDSQVFRYLDPYLPNNWINKTKIFPNPNLGIKNVYTNKYSDIDMIDLYNFAKERYSRYIKFEKPTECCNKN</sequence>